<dbReference type="GO" id="GO:0030490">
    <property type="term" value="P:maturation of SSU-rRNA"/>
    <property type="evidence" value="ECO:0007669"/>
    <property type="project" value="TreeGrafter"/>
</dbReference>
<keyword evidence="1" id="KW-0963">Cytoplasm</keyword>
<organism evidence="10 11">
    <name type="scientific">Giardia duodenalis assemblage B</name>
    <dbReference type="NCBI Taxonomy" id="1394984"/>
    <lineage>
        <taxon>Eukaryota</taxon>
        <taxon>Metamonada</taxon>
        <taxon>Diplomonadida</taxon>
        <taxon>Hexamitidae</taxon>
        <taxon>Giardiinae</taxon>
        <taxon>Giardia</taxon>
    </lineage>
</organism>
<comment type="caution">
    <text evidence="10">The sequence shown here is derived from an EMBL/GenBank/DDBJ whole genome shotgun (WGS) entry which is preliminary data.</text>
</comment>
<feature type="compositionally biased region" description="Polar residues" evidence="7">
    <location>
        <begin position="206"/>
        <end position="220"/>
    </location>
</feature>
<dbReference type="EC" id="2.5.1.157" evidence="6"/>
<evidence type="ECO:0000313" key="10">
    <source>
        <dbReference type="EMBL" id="KWX13566.1"/>
    </source>
</evidence>
<keyword evidence="2 6" id="KW-0690">Ribosome biogenesis</keyword>
<dbReference type="Proteomes" id="UP000070089">
    <property type="component" value="Unassembled WGS sequence"/>
</dbReference>
<accession>A0A132NU33</accession>
<dbReference type="GO" id="GO:0106388">
    <property type="term" value="F:rRNA small subunit aminocarboxypropyltransferase activity"/>
    <property type="evidence" value="ECO:0007669"/>
    <property type="project" value="UniProtKB-EC"/>
</dbReference>
<feature type="domain" description="RNase L inhibitor RLI-like possible metal-binding" evidence="9">
    <location>
        <begin position="29"/>
        <end position="50"/>
    </location>
</feature>
<reference evidence="10 11" key="1">
    <citation type="journal article" date="2015" name="Mol. Biochem. Parasitol.">
        <title>Identification of polymorphic genes for use in assemblage B genotyping assays through comparative genomics of multiple assemblage B Giardia duodenalis isolates.</title>
        <authorList>
            <person name="Wielinga C."/>
            <person name="Thompson R.C."/>
            <person name="Monis P."/>
            <person name="Ryan U."/>
        </authorList>
    </citation>
    <scope>NUCLEOTIDE SEQUENCE [LARGE SCALE GENOMIC DNA]</scope>
    <source>
        <strain evidence="10 11">BAH15c1</strain>
    </source>
</reference>
<evidence type="ECO:0000256" key="1">
    <source>
        <dbReference type="ARBA" id="ARBA00022490"/>
    </source>
</evidence>
<feature type="binding site" evidence="6">
    <location>
        <position position="42"/>
    </location>
    <ligand>
        <name>S-adenosyl-L-methionine</name>
        <dbReference type="ChEBI" id="CHEBI:59789"/>
    </ligand>
</feature>
<dbReference type="GO" id="GO:0000455">
    <property type="term" value="P:enzyme-directed rRNA pseudouridine synthesis"/>
    <property type="evidence" value="ECO:0007669"/>
    <property type="project" value="UniProtKB-UniRule"/>
</dbReference>
<protein>
    <recommendedName>
        <fullName evidence="6">18S rRNA aminocarboxypropyltransferase</fullName>
        <ecNumber evidence="6">2.5.1.157</ecNumber>
    </recommendedName>
</protein>
<evidence type="ECO:0000256" key="6">
    <source>
        <dbReference type="HAMAP-Rule" id="MF_03146"/>
    </source>
</evidence>
<dbReference type="InterPro" id="IPR022968">
    <property type="entry name" value="Tsr3-like"/>
</dbReference>
<comment type="similarity">
    <text evidence="6">Belongs to the TDD superfamily. TSR3 family.</text>
</comment>
<feature type="binding site" evidence="6">
    <location>
        <position position="90"/>
    </location>
    <ligand>
        <name>S-adenosyl-L-methionine</name>
        <dbReference type="ChEBI" id="CHEBI:59789"/>
    </ligand>
</feature>
<comment type="function">
    <text evidence="6">Aminocarboxypropyltransferase that catalyzes the aminocarboxypropyl transfer on pseudouridine in 18S rRNA. It constitutes the last step in biosynthesis of the hypermodified N1-methyl-N3-(3-amino-3-carboxypropyl) pseudouridine (m1acp3-Psi).</text>
</comment>
<evidence type="ECO:0000259" key="8">
    <source>
        <dbReference type="Pfam" id="PF04034"/>
    </source>
</evidence>
<proteinExistence type="inferred from homology"/>
<dbReference type="GO" id="GO:1904047">
    <property type="term" value="F:S-adenosyl-L-methionine binding"/>
    <property type="evidence" value="ECO:0007669"/>
    <property type="project" value="UniProtKB-UniRule"/>
</dbReference>
<dbReference type="HAMAP" id="MF_01116">
    <property type="entry name" value="TSR3"/>
    <property type="match status" value="1"/>
</dbReference>
<comment type="catalytic activity">
    <reaction evidence="6">
        <text>an N(1)-methylpseudouridine in rRNA + S-adenosyl-L-methionine = N(1)-methyl-N(3)-[(3S)-3-amino-3-carboxypropyl]pseudouridine in rRNA + S-methyl-5'-thioadenosine + H(+)</text>
        <dbReference type="Rhea" id="RHEA:63296"/>
        <dbReference type="Rhea" id="RHEA-COMP:11634"/>
        <dbReference type="Rhea" id="RHEA-COMP:16310"/>
        <dbReference type="ChEBI" id="CHEBI:15378"/>
        <dbReference type="ChEBI" id="CHEBI:17509"/>
        <dbReference type="ChEBI" id="CHEBI:59789"/>
        <dbReference type="ChEBI" id="CHEBI:74890"/>
        <dbReference type="ChEBI" id="CHEBI:146234"/>
        <dbReference type="EC" id="2.5.1.157"/>
    </reaction>
</comment>
<keyword evidence="4 6" id="KW-0808">Transferase</keyword>
<dbReference type="Pfam" id="PF04034">
    <property type="entry name" value="Ribo_biogen_C"/>
    <property type="match status" value="1"/>
</dbReference>
<dbReference type="PANTHER" id="PTHR20426:SF0">
    <property type="entry name" value="18S RRNA AMINOCARBOXYPROPYLTRANSFERASE"/>
    <property type="match status" value="1"/>
</dbReference>
<dbReference type="InterPro" id="IPR007209">
    <property type="entry name" value="RNaseL-inhib-like_metal-bd_dom"/>
</dbReference>
<feature type="domain" description="16S/18S rRNA aminocarboxypropyltransferase Tsr3 C-terminal" evidence="8">
    <location>
        <begin position="64"/>
        <end position="192"/>
    </location>
</feature>
<dbReference type="InterPro" id="IPR007177">
    <property type="entry name" value="Tsr3_C"/>
</dbReference>
<evidence type="ECO:0000259" key="9">
    <source>
        <dbReference type="Pfam" id="PF04068"/>
    </source>
</evidence>
<dbReference type="Pfam" id="PF04068">
    <property type="entry name" value="Fer4_RLI"/>
    <property type="match status" value="1"/>
</dbReference>
<evidence type="ECO:0000256" key="3">
    <source>
        <dbReference type="ARBA" id="ARBA00022552"/>
    </source>
</evidence>
<dbReference type="EMBL" id="JXTI01000064">
    <property type="protein sequence ID" value="KWX13566.1"/>
    <property type="molecule type" value="Genomic_DNA"/>
</dbReference>
<feature type="compositionally biased region" description="Basic and acidic residues" evidence="7">
    <location>
        <begin position="224"/>
        <end position="243"/>
    </location>
</feature>
<evidence type="ECO:0000256" key="4">
    <source>
        <dbReference type="ARBA" id="ARBA00022679"/>
    </source>
</evidence>
<dbReference type="NCBIfam" id="NF002621">
    <property type="entry name" value="PRK02287.1"/>
    <property type="match status" value="1"/>
</dbReference>
<dbReference type="OrthoDB" id="10262062at2759"/>
<evidence type="ECO:0000313" key="11">
    <source>
        <dbReference type="Proteomes" id="UP000070089"/>
    </source>
</evidence>
<evidence type="ECO:0000256" key="7">
    <source>
        <dbReference type="SAM" id="MobiDB-lite"/>
    </source>
</evidence>
<keyword evidence="3 6" id="KW-0698">rRNA processing</keyword>
<evidence type="ECO:0000256" key="2">
    <source>
        <dbReference type="ARBA" id="ARBA00022517"/>
    </source>
</evidence>
<gene>
    <name evidence="10" type="ORF">QR46_2438</name>
</gene>
<sequence>MPRRTSDRDPGSDPPEDTRMCVDKRVSLFAYDYHQCDAKRCSAKRLEKLQLCRSIPKTAFFKGILLSSEGVYVISKLDRKVVEQYGLATVDCSWNEILADQVPITKLKCRNHRLLPFLLASNQVNYGKPFKLNCAEAFAAGLWICGYRDQALDTIQRFPYAKAFLALNEELLDRYASCETSEDVLAAQEEIMSQLESERQERQLRKQSTAYQESASYTSDTYDDGSKQASEEHLHQAHCDSDQNVKYQPP</sequence>
<feature type="region of interest" description="Disordered" evidence="7">
    <location>
        <begin position="198"/>
        <end position="250"/>
    </location>
</feature>
<dbReference type="PANTHER" id="PTHR20426">
    <property type="entry name" value="RIBOSOME BIOGENESIS PROTEIN TSR3 HOMOLOG"/>
    <property type="match status" value="1"/>
</dbReference>
<feature type="binding site" evidence="6">
    <location>
        <position position="115"/>
    </location>
    <ligand>
        <name>S-adenosyl-L-methionine</name>
        <dbReference type="ChEBI" id="CHEBI:59789"/>
    </ligand>
</feature>
<name>A0A132NU33_GIAIN</name>
<dbReference type="AlphaFoldDB" id="A0A132NU33"/>
<keyword evidence="5 6" id="KW-0949">S-adenosyl-L-methionine</keyword>
<evidence type="ECO:0000256" key="5">
    <source>
        <dbReference type="ARBA" id="ARBA00022691"/>
    </source>
</evidence>
<dbReference type="VEuPathDB" id="GiardiaDB:QR46_2438"/>
<comment type="caution">
    <text evidence="6">Lacks conserved residue(s) required for the propagation of feature annotation.</text>
</comment>